<proteinExistence type="predicted"/>
<dbReference type="Proteomes" id="UP000828390">
    <property type="component" value="Unassembled WGS sequence"/>
</dbReference>
<evidence type="ECO:0000313" key="1">
    <source>
        <dbReference type="EMBL" id="KAH3805520.1"/>
    </source>
</evidence>
<gene>
    <name evidence="1" type="ORF">DPMN_133824</name>
</gene>
<reference evidence="1" key="2">
    <citation type="submission" date="2020-11" db="EMBL/GenBank/DDBJ databases">
        <authorList>
            <person name="McCartney M.A."/>
            <person name="Auch B."/>
            <person name="Kono T."/>
            <person name="Mallez S."/>
            <person name="Becker A."/>
            <person name="Gohl D.M."/>
            <person name="Silverstein K.A.T."/>
            <person name="Koren S."/>
            <person name="Bechman K.B."/>
            <person name="Herman A."/>
            <person name="Abrahante J.E."/>
            <person name="Garbe J."/>
        </authorList>
    </citation>
    <scope>NUCLEOTIDE SEQUENCE</scope>
    <source>
        <strain evidence="1">Duluth1</strain>
        <tissue evidence="1">Whole animal</tissue>
    </source>
</reference>
<protein>
    <submittedName>
        <fullName evidence="1">Uncharacterized protein</fullName>
    </submittedName>
</protein>
<comment type="caution">
    <text evidence="1">The sequence shown here is derived from an EMBL/GenBank/DDBJ whole genome shotgun (WGS) entry which is preliminary data.</text>
</comment>
<reference evidence="1" key="1">
    <citation type="journal article" date="2019" name="bioRxiv">
        <title>The Genome of the Zebra Mussel, Dreissena polymorpha: A Resource for Invasive Species Research.</title>
        <authorList>
            <person name="McCartney M.A."/>
            <person name="Auch B."/>
            <person name="Kono T."/>
            <person name="Mallez S."/>
            <person name="Zhang Y."/>
            <person name="Obille A."/>
            <person name="Becker A."/>
            <person name="Abrahante J.E."/>
            <person name="Garbe J."/>
            <person name="Badalamenti J.P."/>
            <person name="Herman A."/>
            <person name="Mangelson H."/>
            <person name="Liachko I."/>
            <person name="Sullivan S."/>
            <person name="Sone E.D."/>
            <person name="Koren S."/>
            <person name="Silverstein K.A.T."/>
            <person name="Beckman K.B."/>
            <person name="Gohl D.M."/>
        </authorList>
    </citation>
    <scope>NUCLEOTIDE SEQUENCE</scope>
    <source>
        <strain evidence="1">Duluth1</strain>
        <tissue evidence="1">Whole animal</tissue>
    </source>
</reference>
<dbReference type="EMBL" id="JAIWYP010000006">
    <property type="protein sequence ID" value="KAH3805520.1"/>
    <property type="molecule type" value="Genomic_DNA"/>
</dbReference>
<organism evidence="1 2">
    <name type="scientific">Dreissena polymorpha</name>
    <name type="common">Zebra mussel</name>
    <name type="synonym">Mytilus polymorpha</name>
    <dbReference type="NCBI Taxonomy" id="45954"/>
    <lineage>
        <taxon>Eukaryota</taxon>
        <taxon>Metazoa</taxon>
        <taxon>Spiralia</taxon>
        <taxon>Lophotrochozoa</taxon>
        <taxon>Mollusca</taxon>
        <taxon>Bivalvia</taxon>
        <taxon>Autobranchia</taxon>
        <taxon>Heteroconchia</taxon>
        <taxon>Euheterodonta</taxon>
        <taxon>Imparidentia</taxon>
        <taxon>Neoheterodontei</taxon>
        <taxon>Myida</taxon>
        <taxon>Dreissenoidea</taxon>
        <taxon>Dreissenidae</taxon>
        <taxon>Dreissena</taxon>
    </lineage>
</organism>
<sequence>MKFRPKTTKSNIVGFYIDVDIDIPATENIDEDNIINDLIGQRSADAVEDELSDDDEADNTRMNVISNQRVTTCINDVRQFCEQNTGGSEFFNVLDKLEKFVTRVQFSAAKAGVQRDIASYFKKC</sequence>
<accession>A0A9D4JBD0</accession>
<keyword evidence="2" id="KW-1185">Reference proteome</keyword>
<name>A0A9D4JBD0_DREPO</name>
<evidence type="ECO:0000313" key="2">
    <source>
        <dbReference type="Proteomes" id="UP000828390"/>
    </source>
</evidence>
<dbReference type="AlphaFoldDB" id="A0A9D4JBD0"/>